<name>A0ABP0AX41_9PEZI</name>
<dbReference type="InterPro" id="IPR058533">
    <property type="entry name" value="Cation_efflux_TM"/>
</dbReference>
<dbReference type="InterPro" id="IPR027470">
    <property type="entry name" value="Cation_efflux_CTD"/>
</dbReference>
<evidence type="ECO:0000256" key="2">
    <source>
        <dbReference type="ARBA" id="ARBA00008873"/>
    </source>
</evidence>
<dbReference type="SUPFAM" id="SSF160240">
    <property type="entry name" value="Cation efflux protein cytoplasmic domain-like"/>
    <property type="match status" value="1"/>
</dbReference>
<proteinExistence type="inferred from homology"/>
<dbReference type="PANTHER" id="PTHR45820">
    <property type="entry name" value="FI23527P1"/>
    <property type="match status" value="1"/>
</dbReference>
<dbReference type="SUPFAM" id="SSF161111">
    <property type="entry name" value="Cation efflux protein transmembrane domain-like"/>
    <property type="match status" value="1"/>
</dbReference>
<dbReference type="PANTHER" id="PTHR45820:SF5">
    <property type="entry name" value="DIFFUSION FACILITATOR FAMILY METAL ION TRANSPORTER, PUTATIVE-RELATED"/>
    <property type="match status" value="1"/>
</dbReference>
<evidence type="ECO:0000256" key="9">
    <source>
        <dbReference type="SAM" id="Phobius"/>
    </source>
</evidence>
<feature type="transmembrane region" description="Helical" evidence="9">
    <location>
        <begin position="221"/>
        <end position="239"/>
    </location>
</feature>
<feature type="transmembrane region" description="Helical" evidence="9">
    <location>
        <begin position="44"/>
        <end position="63"/>
    </location>
</feature>
<keyword evidence="5" id="KW-0862">Zinc</keyword>
<dbReference type="InterPro" id="IPR002524">
    <property type="entry name" value="Cation_efflux"/>
</dbReference>
<organism evidence="12 13">
    <name type="scientific">Sporothrix curviconia</name>
    <dbReference type="NCBI Taxonomy" id="1260050"/>
    <lineage>
        <taxon>Eukaryota</taxon>
        <taxon>Fungi</taxon>
        <taxon>Dikarya</taxon>
        <taxon>Ascomycota</taxon>
        <taxon>Pezizomycotina</taxon>
        <taxon>Sordariomycetes</taxon>
        <taxon>Sordariomycetidae</taxon>
        <taxon>Ophiostomatales</taxon>
        <taxon>Ophiostomataceae</taxon>
        <taxon>Sporothrix</taxon>
    </lineage>
</organism>
<comment type="caution">
    <text evidence="12">The sequence shown here is derived from an EMBL/GenBank/DDBJ whole genome shotgun (WGS) entry which is preliminary data.</text>
</comment>
<comment type="subcellular location">
    <subcellularLocation>
        <location evidence="1">Membrane</location>
        <topology evidence="1">Multi-pass membrane protein</topology>
    </subcellularLocation>
</comment>
<feature type="region of interest" description="Disordered" evidence="8">
    <location>
        <begin position="385"/>
        <end position="409"/>
    </location>
</feature>
<dbReference type="Pfam" id="PF01545">
    <property type="entry name" value="Cation_efflux"/>
    <property type="match status" value="1"/>
</dbReference>
<feature type="transmembrane region" description="Helical" evidence="9">
    <location>
        <begin position="185"/>
        <end position="209"/>
    </location>
</feature>
<keyword evidence="3" id="KW-0813">Transport</keyword>
<feature type="domain" description="Cation efflux protein cytoplasmic" evidence="11">
    <location>
        <begin position="251"/>
        <end position="325"/>
    </location>
</feature>
<evidence type="ECO:0000259" key="11">
    <source>
        <dbReference type="Pfam" id="PF16916"/>
    </source>
</evidence>
<keyword evidence="4 9" id="KW-0812">Transmembrane</keyword>
<evidence type="ECO:0000256" key="3">
    <source>
        <dbReference type="ARBA" id="ARBA00022448"/>
    </source>
</evidence>
<evidence type="ECO:0000256" key="8">
    <source>
        <dbReference type="SAM" id="MobiDB-lite"/>
    </source>
</evidence>
<dbReference type="Gene3D" id="1.20.1510.10">
    <property type="entry name" value="Cation efflux protein transmembrane domain"/>
    <property type="match status" value="1"/>
</dbReference>
<feature type="domain" description="Cation efflux protein transmembrane" evidence="10">
    <location>
        <begin position="12"/>
        <end position="247"/>
    </location>
</feature>
<dbReference type="NCBIfam" id="TIGR01297">
    <property type="entry name" value="CDF"/>
    <property type="match status" value="1"/>
</dbReference>
<evidence type="ECO:0000256" key="5">
    <source>
        <dbReference type="ARBA" id="ARBA00022833"/>
    </source>
</evidence>
<feature type="transmembrane region" description="Helical" evidence="9">
    <location>
        <begin position="12"/>
        <end position="32"/>
    </location>
</feature>
<sequence length="434" mass="46086">MAFTLTPKKRLMATIAISFSFFVAEIIVAFMTRSLALLADAFHYMNDLIGFIVALVAVVELSFGWQRSRLLGAFFNGVFLLALGVSVFLQSIERFISLQKVENPKLVLIMGCVGFALNVLTASFLHEHDHGDEAGYGGHSHAPNEESGHGHAHVEDDQALHATHADHRHLTVRGAKGGGRDLNMLGAMIHVLGDAANNVGVIIAAVVIWKTHYPGRFYADPGVSMAIAIMILLSSIPLVKNSGTILMESAPRGVDVQDVQHDLEKIDGIESVHELHIWRLDQQKAIASVHVVVSDQTVSSFMEKARTVSQCLHAYGIHSATLQPELSYASQELLAGQEGDGQPAGGVAVDGATDGDLAQATSADASSGPGIGSGGVELTTVRTTASATDDNADNAASGSRRGSNTASVVRRRRAEGGGCQIPCSTRCEDLMCCK</sequence>
<evidence type="ECO:0000313" key="12">
    <source>
        <dbReference type="EMBL" id="CAK7211842.1"/>
    </source>
</evidence>
<evidence type="ECO:0000256" key="4">
    <source>
        <dbReference type="ARBA" id="ARBA00022692"/>
    </source>
</evidence>
<protein>
    <submittedName>
        <fullName evidence="12">Uncharacterized protein</fullName>
    </submittedName>
</protein>
<keyword evidence="13" id="KW-1185">Reference proteome</keyword>
<evidence type="ECO:0000259" key="10">
    <source>
        <dbReference type="Pfam" id="PF01545"/>
    </source>
</evidence>
<comment type="similarity">
    <text evidence="2">Belongs to the cation diffusion facilitator (CDF) transporter (TC 2.A.4) family. SLC30A subfamily.</text>
</comment>
<gene>
    <name evidence="12" type="ORF">SCUCBS95973_001261</name>
</gene>
<dbReference type="Proteomes" id="UP001642405">
    <property type="component" value="Unassembled WGS sequence"/>
</dbReference>
<dbReference type="InterPro" id="IPR036837">
    <property type="entry name" value="Cation_efflux_CTD_sf"/>
</dbReference>
<evidence type="ECO:0000256" key="7">
    <source>
        <dbReference type="ARBA" id="ARBA00023136"/>
    </source>
</evidence>
<dbReference type="InterPro" id="IPR027469">
    <property type="entry name" value="Cation_efflux_TMD_sf"/>
</dbReference>
<keyword evidence="7 9" id="KW-0472">Membrane</keyword>
<evidence type="ECO:0000313" key="13">
    <source>
        <dbReference type="Proteomes" id="UP001642405"/>
    </source>
</evidence>
<feature type="transmembrane region" description="Helical" evidence="9">
    <location>
        <begin position="70"/>
        <end position="92"/>
    </location>
</feature>
<reference evidence="12 13" key="1">
    <citation type="submission" date="2024-01" db="EMBL/GenBank/DDBJ databases">
        <authorList>
            <person name="Allen C."/>
            <person name="Tagirdzhanova G."/>
        </authorList>
    </citation>
    <scope>NUCLEOTIDE SEQUENCE [LARGE SCALE GENOMIC DNA]</scope>
</reference>
<dbReference type="EMBL" id="CAWUHB010000004">
    <property type="protein sequence ID" value="CAK7211842.1"/>
    <property type="molecule type" value="Genomic_DNA"/>
</dbReference>
<keyword evidence="6 9" id="KW-1133">Transmembrane helix</keyword>
<feature type="transmembrane region" description="Helical" evidence="9">
    <location>
        <begin position="104"/>
        <end position="125"/>
    </location>
</feature>
<dbReference type="Pfam" id="PF16916">
    <property type="entry name" value="ZT_dimer"/>
    <property type="match status" value="1"/>
</dbReference>
<accession>A0ABP0AX41</accession>
<evidence type="ECO:0000256" key="6">
    <source>
        <dbReference type="ARBA" id="ARBA00022989"/>
    </source>
</evidence>
<evidence type="ECO:0000256" key="1">
    <source>
        <dbReference type="ARBA" id="ARBA00004141"/>
    </source>
</evidence>
<feature type="compositionally biased region" description="Low complexity" evidence="8">
    <location>
        <begin position="385"/>
        <end position="397"/>
    </location>
</feature>